<evidence type="ECO:0000313" key="3">
    <source>
        <dbReference type="EMBL" id="NNH75516.1"/>
    </source>
</evidence>
<dbReference type="InterPro" id="IPR046261">
    <property type="entry name" value="DUF6294"/>
</dbReference>
<sequence>MRTPTRPLRRLVPLAAAVLALGTIGATTAIGDASAAPTGREITKSWNTIYRGECQLSNATWKLRDNGTARFTGTLSSTDTDNAWLMWADVRNKSGAVMFRLQNVRPVNAADTGKFVYNIPRKNDGFEFIADAVFDKNRFDDIGKMTLFSRC</sequence>
<feature type="domain" description="DUF6294" evidence="2">
    <location>
        <begin position="60"/>
        <end position="151"/>
    </location>
</feature>
<keyword evidence="1" id="KW-0732">Signal</keyword>
<gene>
    <name evidence="3" type="ORF">HLB23_37675</name>
</gene>
<proteinExistence type="predicted"/>
<dbReference type="Pfam" id="PF19811">
    <property type="entry name" value="DUF6294"/>
    <property type="match status" value="1"/>
</dbReference>
<dbReference type="EMBL" id="JABELX010000023">
    <property type="protein sequence ID" value="NNH75516.1"/>
    <property type="molecule type" value="Genomic_DNA"/>
</dbReference>
<feature type="signal peptide" evidence="1">
    <location>
        <begin position="1"/>
        <end position="29"/>
    </location>
</feature>
<comment type="caution">
    <text evidence="3">The sequence shown here is derived from an EMBL/GenBank/DDBJ whole genome shotgun (WGS) entry which is preliminary data.</text>
</comment>
<evidence type="ECO:0000259" key="2">
    <source>
        <dbReference type="Pfam" id="PF19811"/>
    </source>
</evidence>
<dbReference type="Proteomes" id="UP000586827">
    <property type="component" value="Unassembled WGS sequence"/>
</dbReference>
<organism evidence="3 4">
    <name type="scientific">Nocardia uniformis</name>
    <dbReference type="NCBI Taxonomy" id="53432"/>
    <lineage>
        <taxon>Bacteria</taxon>
        <taxon>Bacillati</taxon>
        <taxon>Actinomycetota</taxon>
        <taxon>Actinomycetes</taxon>
        <taxon>Mycobacteriales</taxon>
        <taxon>Nocardiaceae</taxon>
        <taxon>Nocardia</taxon>
    </lineage>
</organism>
<dbReference type="AlphaFoldDB" id="A0A849CCB4"/>
<reference evidence="3 4" key="1">
    <citation type="submission" date="2020-05" db="EMBL/GenBank/DDBJ databases">
        <title>MicrobeNet Type strains.</title>
        <authorList>
            <person name="Nicholson A.C."/>
        </authorList>
    </citation>
    <scope>NUCLEOTIDE SEQUENCE [LARGE SCALE GENOMIC DNA]</scope>
    <source>
        <strain evidence="3 4">JCM 3224</strain>
    </source>
</reference>
<feature type="chain" id="PRO_5038711801" description="DUF6294 domain-containing protein" evidence="1">
    <location>
        <begin position="30"/>
        <end position="151"/>
    </location>
</feature>
<evidence type="ECO:0000313" key="4">
    <source>
        <dbReference type="Proteomes" id="UP000586827"/>
    </source>
</evidence>
<keyword evidence="4" id="KW-1185">Reference proteome</keyword>
<protein>
    <recommendedName>
        <fullName evidence="2">DUF6294 domain-containing protein</fullName>
    </recommendedName>
</protein>
<dbReference type="RefSeq" id="WP_157553499.1">
    <property type="nucleotide sequence ID" value="NZ_JABELX010000023.1"/>
</dbReference>
<accession>A0A849CCB4</accession>
<name>A0A849CCB4_9NOCA</name>
<evidence type="ECO:0000256" key="1">
    <source>
        <dbReference type="SAM" id="SignalP"/>
    </source>
</evidence>